<reference evidence="2 3" key="1">
    <citation type="journal article" date="2023" name="Plants (Basel)">
        <title>Bridging the Gap: Combining Genomics and Transcriptomics Approaches to Understand Stylosanthes scabra, an Orphan Legume from the Brazilian Caatinga.</title>
        <authorList>
            <person name="Ferreira-Neto J.R.C."/>
            <person name="da Silva M.D."/>
            <person name="Binneck E."/>
            <person name="de Melo N.F."/>
            <person name="da Silva R.H."/>
            <person name="de Melo A.L.T.M."/>
            <person name="Pandolfi V."/>
            <person name="Bustamante F.O."/>
            <person name="Brasileiro-Vidal A.C."/>
            <person name="Benko-Iseppon A.M."/>
        </authorList>
    </citation>
    <scope>NUCLEOTIDE SEQUENCE [LARGE SCALE GENOMIC DNA]</scope>
    <source>
        <tissue evidence="2">Leaves</tissue>
    </source>
</reference>
<organism evidence="2 3">
    <name type="scientific">Stylosanthes scabra</name>
    <dbReference type="NCBI Taxonomy" id="79078"/>
    <lineage>
        <taxon>Eukaryota</taxon>
        <taxon>Viridiplantae</taxon>
        <taxon>Streptophyta</taxon>
        <taxon>Embryophyta</taxon>
        <taxon>Tracheophyta</taxon>
        <taxon>Spermatophyta</taxon>
        <taxon>Magnoliopsida</taxon>
        <taxon>eudicotyledons</taxon>
        <taxon>Gunneridae</taxon>
        <taxon>Pentapetalae</taxon>
        <taxon>rosids</taxon>
        <taxon>fabids</taxon>
        <taxon>Fabales</taxon>
        <taxon>Fabaceae</taxon>
        <taxon>Papilionoideae</taxon>
        <taxon>50 kb inversion clade</taxon>
        <taxon>dalbergioids sensu lato</taxon>
        <taxon>Dalbergieae</taxon>
        <taxon>Pterocarpus clade</taxon>
        <taxon>Stylosanthes</taxon>
    </lineage>
</organism>
<evidence type="ECO:0000256" key="1">
    <source>
        <dbReference type="SAM" id="MobiDB-lite"/>
    </source>
</evidence>
<gene>
    <name evidence="2" type="ORF">PIB30_064986</name>
</gene>
<proteinExistence type="predicted"/>
<dbReference type="EMBL" id="JASCZI010000642">
    <property type="protein sequence ID" value="MED6112797.1"/>
    <property type="molecule type" value="Genomic_DNA"/>
</dbReference>
<keyword evidence="3" id="KW-1185">Reference proteome</keyword>
<accession>A0ABU6QMR4</accession>
<protein>
    <submittedName>
        <fullName evidence="2">Uncharacterized protein</fullName>
    </submittedName>
</protein>
<dbReference type="Proteomes" id="UP001341840">
    <property type="component" value="Unassembled WGS sequence"/>
</dbReference>
<comment type="caution">
    <text evidence="2">The sequence shown here is derived from an EMBL/GenBank/DDBJ whole genome shotgun (WGS) entry which is preliminary data.</text>
</comment>
<feature type="region of interest" description="Disordered" evidence="1">
    <location>
        <begin position="25"/>
        <end position="45"/>
    </location>
</feature>
<feature type="compositionally biased region" description="Polar residues" evidence="1">
    <location>
        <begin position="35"/>
        <end position="44"/>
    </location>
</feature>
<name>A0ABU6QMR4_9FABA</name>
<evidence type="ECO:0000313" key="2">
    <source>
        <dbReference type="EMBL" id="MED6112797.1"/>
    </source>
</evidence>
<evidence type="ECO:0000313" key="3">
    <source>
        <dbReference type="Proteomes" id="UP001341840"/>
    </source>
</evidence>
<sequence>MDNENMKSTCGTQIPGRCHEVISQKEKNSHPPSCGTGNTMINLDSDNDNREITTPLSMMVASGIGPTTPMEPADDTGRASQPLETPTITRNLFHTLTSIGGRAKRPRTATVARSRPVLSAQNRKFRVTLAMDFSREDRKIFEYIFDESLAGWQELVKVAQTCATRDEMQDLRPGRIIPYKMVELVALTCMGAEKLNDPAATWWLPPSFAQRKLADVVEKLADYPFVYQEMNNMRDFMLSRPVGLRAGTCSAESSDVWVMDWMLIGSDFTGIIGEYTMADENKARACTAVYLVRSPFNRYRRIIARWAKETAEKKRTWT</sequence>